<dbReference type="AlphaFoldDB" id="A0A0S2FEK6"/>
<evidence type="ECO:0000313" key="2">
    <source>
        <dbReference type="Proteomes" id="UP000060787"/>
    </source>
</evidence>
<name>A0A0S2FEK6_LYSAN</name>
<dbReference type="EMBL" id="CP011129">
    <property type="protein sequence ID" value="ALN81961.1"/>
    <property type="molecule type" value="Genomic_DNA"/>
</dbReference>
<dbReference type="KEGG" id="lab:LA76x_3839"/>
<dbReference type="PATRIC" id="fig|84531.8.peg.3856"/>
<reference evidence="1 2" key="1">
    <citation type="journal article" date="2015" name="BMC Genomics">
        <title>Comparative genomics and metabolic profiling of the genus Lysobacter.</title>
        <authorList>
            <person name="de Bruijn I."/>
            <person name="Cheng X."/>
            <person name="de Jager V."/>
            <person name="Exposito R.G."/>
            <person name="Watrous J."/>
            <person name="Patel N."/>
            <person name="Postma J."/>
            <person name="Dorrestein P.C."/>
            <person name="Kobayashi D."/>
            <person name="Raaijmakers J.M."/>
        </authorList>
    </citation>
    <scope>NUCLEOTIDE SEQUENCE [LARGE SCALE GENOMIC DNA]</scope>
    <source>
        <strain evidence="1 2">76</strain>
    </source>
</reference>
<protein>
    <submittedName>
        <fullName evidence="1">Uncharacterized protein</fullName>
    </submittedName>
</protein>
<dbReference type="Proteomes" id="UP000060787">
    <property type="component" value="Chromosome"/>
</dbReference>
<evidence type="ECO:0000313" key="1">
    <source>
        <dbReference type="EMBL" id="ALN81961.1"/>
    </source>
</evidence>
<organism evidence="1 2">
    <name type="scientific">Lysobacter antibioticus</name>
    <dbReference type="NCBI Taxonomy" id="84531"/>
    <lineage>
        <taxon>Bacteria</taxon>
        <taxon>Pseudomonadati</taxon>
        <taxon>Pseudomonadota</taxon>
        <taxon>Gammaproteobacteria</taxon>
        <taxon>Lysobacterales</taxon>
        <taxon>Lysobacteraceae</taxon>
        <taxon>Lysobacter</taxon>
    </lineage>
</organism>
<sequence>MGAPVFVWGYASVRDPIIEEAAIHIAVAVASDRSLKLRLPGLCLGVRRWPSPSPSPSPLLLPPLLLCVV</sequence>
<keyword evidence="2" id="KW-1185">Reference proteome</keyword>
<accession>A0A0S2FEK6</accession>
<proteinExistence type="predicted"/>
<dbReference type="STRING" id="84531.LA76x_3839"/>
<gene>
    <name evidence="1" type="ORF">LA76x_3839</name>
</gene>